<evidence type="ECO:0000313" key="3">
    <source>
        <dbReference type="Proteomes" id="UP000238882"/>
    </source>
</evidence>
<dbReference type="RefSeq" id="WP_170063222.1">
    <property type="nucleotide sequence ID" value="NZ_MSCN01000001.1"/>
</dbReference>
<evidence type="ECO:0000256" key="1">
    <source>
        <dbReference type="ARBA" id="ARBA00022649"/>
    </source>
</evidence>
<dbReference type="Pfam" id="PF05016">
    <property type="entry name" value="ParE_toxin"/>
    <property type="match status" value="1"/>
</dbReference>
<evidence type="ECO:0000313" key="2">
    <source>
        <dbReference type="EMBL" id="PQJ78337.1"/>
    </source>
</evidence>
<name>A0A2S7WL51_9FLAO</name>
<evidence type="ECO:0008006" key="4">
    <source>
        <dbReference type="Google" id="ProtNLM"/>
    </source>
</evidence>
<organism evidence="2 3">
    <name type="scientific">Polaribacter porphyrae</name>
    <dbReference type="NCBI Taxonomy" id="1137780"/>
    <lineage>
        <taxon>Bacteria</taxon>
        <taxon>Pseudomonadati</taxon>
        <taxon>Bacteroidota</taxon>
        <taxon>Flavobacteriia</taxon>
        <taxon>Flavobacteriales</taxon>
        <taxon>Flavobacteriaceae</taxon>
    </lineage>
</organism>
<proteinExistence type="predicted"/>
<protein>
    <recommendedName>
        <fullName evidence="4">Type II toxin-antitoxin system RelE/ParE family toxin</fullName>
    </recommendedName>
</protein>
<accession>A0A2S7WL51</accession>
<dbReference type="Gene3D" id="3.30.2310.20">
    <property type="entry name" value="RelE-like"/>
    <property type="match status" value="1"/>
</dbReference>
<keyword evidence="3" id="KW-1185">Reference proteome</keyword>
<sequence length="84" mass="9948">MKIVWTEKAVIENQKNVDYLTENWEQKVLSSNYLNKLDSLINSLSTNPNLGKYDKQIGSHKILVVKQIYLFYEIRDNQIIIRSF</sequence>
<dbReference type="EMBL" id="MSCN01000001">
    <property type="protein sequence ID" value="PQJ78337.1"/>
    <property type="molecule type" value="Genomic_DNA"/>
</dbReference>
<dbReference type="InterPro" id="IPR035093">
    <property type="entry name" value="RelE/ParE_toxin_dom_sf"/>
</dbReference>
<gene>
    <name evidence="2" type="ORF">BTO18_03650</name>
</gene>
<keyword evidence="1" id="KW-1277">Toxin-antitoxin system</keyword>
<comment type="caution">
    <text evidence="2">The sequence shown here is derived from an EMBL/GenBank/DDBJ whole genome shotgun (WGS) entry which is preliminary data.</text>
</comment>
<reference evidence="2 3" key="1">
    <citation type="submission" date="2016-12" db="EMBL/GenBank/DDBJ databases">
        <title>Trade-off between light-utilization and light-protection in marine flavobacteria.</title>
        <authorList>
            <person name="Kumagai Y."/>
            <person name="Yoshizawa S."/>
            <person name="Kogure K."/>
            <person name="Iwasaki W."/>
        </authorList>
    </citation>
    <scope>NUCLEOTIDE SEQUENCE [LARGE SCALE GENOMIC DNA]</scope>
    <source>
        <strain evidence="2 3">NBRC 108759</strain>
    </source>
</reference>
<dbReference type="InterPro" id="IPR007712">
    <property type="entry name" value="RelE/ParE_toxin"/>
</dbReference>
<dbReference type="AlphaFoldDB" id="A0A2S7WL51"/>
<dbReference type="Proteomes" id="UP000238882">
    <property type="component" value="Unassembled WGS sequence"/>
</dbReference>